<protein>
    <submittedName>
        <fullName evidence="2">Uncharacterized protein</fullName>
    </submittedName>
</protein>
<keyword evidence="1" id="KW-1133">Transmembrane helix</keyword>
<sequence length="119" mass="12509">MLCVSGMVLGGQFIFFFFLFLGWGNRVALVPRLQYSGAILAYGILKLLGSSDPPASASQVAGTTGVYHCAQLTFNFFIQIGSCHVVQACLELLTLGDPPALASHSAGITGVSHHIQPGI</sequence>
<keyword evidence="1" id="KW-0472">Membrane</keyword>
<keyword evidence="3" id="KW-1185">Reference proteome</keyword>
<dbReference type="AlphaFoldDB" id="A0A7N9CCP4"/>
<dbReference type="PANTHER" id="PTHR12138">
    <property type="entry name" value="PRIMATE-EXPANDED PROTEIN FAMILY"/>
    <property type="match status" value="1"/>
</dbReference>
<organism evidence="2 3">
    <name type="scientific">Macaca fascicularis</name>
    <name type="common">Crab-eating macaque</name>
    <name type="synonym">Cynomolgus monkey</name>
    <dbReference type="NCBI Taxonomy" id="9541"/>
    <lineage>
        <taxon>Eukaryota</taxon>
        <taxon>Metazoa</taxon>
        <taxon>Chordata</taxon>
        <taxon>Craniata</taxon>
        <taxon>Vertebrata</taxon>
        <taxon>Euteleostomi</taxon>
        <taxon>Mammalia</taxon>
        <taxon>Eutheria</taxon>
        <taxon>Euarchontoglires</taxon>
        <taxon>Primates</taxon>
        <taxon>Haplorrhini</taxon>
        <taxon>Catarrhini</taxon>
        <taxon>Cercopithecidae</taxon>
        <taxon>Cercopithecinae</taxon>
        <taxon>Macaca</taxon>
    </lineage>
</organism>
<dbReference type="PANTHER" id="PTHR12138:SF133">
    <property type="entry name" value="SECRETED PROTEIN"/>
    <property type="match status" value="1"/>
</dbReference>
<reference evidence="2" key="2">
    <citation type="submission" date="2025-08" db="UniProtKB">
        <authorList>
            <consortium name="Ensembl"/>
        </authorList>
    </citation>
    <scope>IDENTIFICATION</scope>
</reference>
<accession>A0A7N9CCP4</accession>
<reference evidence="2 3" key="1">
    <citation type="submission" date="2013-03" db="EMBL/GenBank/DDBJ databases">
        <authorList>
            <person name="Warren W."/>
            <person name="Wilson R.K."/>
        </authorList>
    </citation>
    <scope>NUCLEOTIDE SEQUENCE</scope>
</reference>
<feature type="transmembrane region" description="Helical" evidence="1">
    <location>
        <begin position="6"/>
        <end position="24"/>
    </location>
</feature>
<evidence type="ECO:0000313" key="3">
    <source>
        <dbReference type="Proteomes" id="UP000233100"/>
    </source>
</evidence>
<dbReference type="GeneTree" id="ENSGT01120000271815"/>
<keyword evidence="1" id="KW-0812">Transmembrane</keyword>
<reference evidence="2" key="3">
    <citation type="submission" date="2025-09" db="UniProtKB">
        <authorList>
            <consortium name="Ensembl"/>
        </authorList>
    </citation>
    <scope>IDENTIFICATION</scope>
</reference>
<dbReference type="Ensembl" id="ENSMFAT00000087744.1">
    <property type="protein sequence ID" value="ENSMFAP00000049162.1"/>
    <property type="gene ID" value="ENSMFAG00000056431.1"/>
</dbReference>
<dbReference type="PRINTS" id="PR02045">
    <property type="entry name" value="F138DOMAIN"/>
</dbReference>
<dbReference type="Proteomes" id="UP000233100">
    <property type="component" value="Chromosome 10"/>
</dbReference>
<name>A0A7N9CCP4_MACFA</name>
<proteinExistence type="predicted"/>
<evidence type="ECO:0000256" key="1">
    <source>
        <dbReference type="SAM" id="Phobius"/>
    </source>
</evidence>
<evidence type="ECO:0000313" key="2">
    <source>
        <dbReference type="Ensembl" id="ENSMFAP00000049162.1"/>
    </source>
</evidence>